<dbReference type="InterPro" id="IPR023860">
    <property type="entry name" value="FeFe-hyd_TM1266"/>
</dbReference>
<dbReference type="KEGG" id="tid:Thein_0494"/>
<reference evidence="1 2" key="2">
    <citation type="journal article" date="2012" name="Stand. Genomic Sci.">
        <title>Complete genome sequence of the thermophilic sulfate-reducing ocean bacterium Thermodesulfatator indicus type strain (CIR29812(T)).</title>
        <authorList>
            <person name="Anderson I."/>
            <person name="Saunders E."/>
            <person name="Lapidus A."/>
            <person name="Nolan M."/>
            <person name="Lucas S."/>
            <person name="Tice H."/>
            <person name="Del Rio T.G."/>
            <person name="Cheng J.F."/>
            <person name="Han C."/>
            <person name="Tapia R."/>
            <person name="Goodwin L.A."/>
            <person name="Pitluck S."/>
            <person name="Liolios K."/>
            <person name="Mavromatis K."/>
            <person name="Pagani I."/>
            <person name="Ivanova N."/>
            <person name="Mikhailova N."/>
            <person name="Pati A."/>
            <person name="Chen A."/>
            <person name="Palaniappan K."/>
            <person name="Land M."/>
            <person name="Hauser L."/>
            <person name="Jeffries C.D."/>
            <person name="Chang Y.J."/>
            <person name="Brambilla E.M."/>
            <person name="Rohde M."/>
            <person name="Spring S."/>
            <person name="Goker M."/>
            <person name="Detter J.C."/>
            <person name="Woyke T."/>
            <person name="Bristow J."/>
            <person name="Eisen J.A."/>
            <person name="Markowitz V."/>
            <person name="Hugenholtz P."/>
            <person name="Kyrpides N.C."/>
            <person name="Klenk H.P."/>
        </authorList>
    </citation>
    <scope>NUCLEOTIDE SEQUENCE [LARGE SCALE GENOMIC DNA]</scope>
    <source>
        <strain evidence="2">DSM 15286 / JCM 11887 / CIR29812</strain>
    </source>
</reference>
<dbReference type="PaxDb" id="667014-Thein_0494"/>
<dbReference type="InterPro" id="IPR045865">
    <property type="entry name" value="ACT-like_dom_sf"/>
</dbReference>
<dbReference type="AlphaFoldDB" id="F8AB10"/>
<accession>F8AB10</accession>
<dbReference type="Proteomes" id="UP000006793">
    <property type="component" value="Chromosome"/>
</dbReference>
<name>F8AB10_THEID</name>
<reference evidence="2" key="1">
    <citation type="submission" date="2011-04" db="EMBL/GenBank/DDBJ databases">
        <title>The complete genome of Thermodesulfatator indicus DSM 15286.</title>
        <authorList>
            <person name="Lucas S."/>
            <person name="Copeland A."/>
            <person name="Lapidus A."/>
            <person name="Bruce D."/>
            <person name="Goodwin L."/>
            <person name="Pitluck S."/>
            <person name="Peters L."/>
            <person name="Kyrpides N."/>
            <person name="Mavromatis K."/>
            <person name="Pagani I."/>
            <person name="Ivanova N."/>
            <person name="Saunders L."/>
            <person name="Detter J.C."/>
            <person name="Tapia R."/>
            <person name="Han C."/>
            <person name="Land M."/>
            <person name="Hauser L."/>
            <person name="Markowitz V."/>
            <person name="Cheng J.-F."/>
            <person name="Hugenholtz P."/>
            <person name="Woyke T."/>
            <person name="Wu D."/>
            <person name="Spring S."/>
            <person name="Schroeder M."/>
            <person name="Brambilla E."/>
            <person name="Klenk H.-P."/>
            <person name="Eisen J.A."/>
        </authorList>
    </citation>
    <scope>NUCLEOTIDE SEQUENCE [LARGE SCALE GENOMIC DNA]</scope>
    <source>
        <strain evidence="2">DSM 15286 / JCM 11887 / CIR29812</strain>
    </source>
</reference>
<dbReference type="NCBIfam" id="TIGR03959">
    <property type="entry name" value="hyd_TM1266"/>
    <property type="match status" value="1"/>
</dbReference>
<dbReference type="RefSeq" id="WP_013907121.1">
    <property type="nucleotide sequence ID" value="NC_015681.1"/>
</dbReference>
<dbReference type="eggNOG" id="COG0864">
    <property type="taxonomic scope" value="Bacteria"/>
</dbReference>
<evidence type="ECO:0000313" key="1">
    <source>
        <dbReference type="EMBL" id="AEH44376.1"/>
    </source>
</evidence>
<evidence type="ECO:0000313" key="2">
    <source>
        <dbReference type="Proteomes" id="UP000006793"/>
    </source>
</evidence>
<organism evidence="1 2">
    <name type="scientific">Thermodesulfatator indicus (strain DSM 15286 / JCM 11887 / CIR29812)</name>
    <dbReference type="NCBI Taxonomy" id="667014"/>
    <lineage>
        <taxon>Bacteria</taxon>
        <taxon>Pseudomonadati</taxon>
        <taxon>Thermodesulfobacteriota</taxon>
        <taxon>Thermodesulfobacteria</taxon>
        <taxon>Thermodesulfobacteriales</taxon>
        <taxon>Thermodesulfatatoraceae</taxon>
        <taxon>Thermodesulfatator</taxon>
    </lineage>
</organism>
<sequence length="82" mass="8837">MEKRIGVVAILVKDRKSASQKVNEILSEYGDLIIGRIGLPYKERGINIISVIVEATTDEIGAFTGKLGAIPAVEVKSLLVTK</sequence>
<keyword evidence="2" id="KW-1185">Reference proteome</keyword>
<dbReference type="Pfam" id="PF21699">
    <property type="entry name" value="TM1266-like"/>
    <property type="match status" value="1"/>
</dbReference>
<dbReference type="Gene3D" id="3.30.70.1150">
    <property type="entry name" value="ACT-like. Chain A, domain 2"/>
    <property type="match status" value="1"/>
</dbReference>
<dbReference type="InParanoid" id="F8AB10"/>
<proteinExistence type="predicted"/>
<gene>
    <name evidence="1" type="ordered locus">Thein_0494</name>
</gene>
<dbReference type="OrthoDB" id="9796135at2"/>
<dbReference type="STRING" id="667014.Thein_0494"/>
<dbReference type="EMBL" id="CP002683">
    <property type="protein sequence ID" value="AEH44376.1"/>
    <property type="molecule type" value="Genomic_DNA"/>
</dbReference>
<dbReference type="SUPFAM" id="SSF55021">
    <property type="entry name" value="ACT-like"/>
    <property type="match status" value="1"/>
</dbReference>
<dbReference type="HOGENOM" id="CLU_170247_0_0_0"/>
<dbReference type="InterPro" id="IPR027271">
    <property type="entry name" value="Acetolactate_synth/TF_NikR_C"/>
</dbReference>
<protein>
    <submittedName>
        <fullName evidence="1">Transcriptional regulator, CopG family</fullName>
    </submittedName>
</protein>